<evidence type="ECO:0000256" key="12">
    <source>
        <dbReference type="ARBA" id="ARBA00045850"/>
    </source>
</evidence>
<dbReference type="InterPro" id="IPR026103">
    <property type="entry name" value="HARBI1_animal"/>
</dbReference>
<dbReference type="PANTHER" id="PTHR22930">
    <property type="match status" value="1"/>
</dbReference>
<gene>
    <name evidence="14" type="primary">103316736</name>
</gene>
<protein>
    <recommendedName>
        <fullName evidence="5">Putative nuclease HARBI1</fullName>
    </recommendedName>
    <alternativeName>
        <fullName evidence="11">Harbinger transposase-derived nuclease</fullName>
    </alternativeName>
</protein>
<comment type="cofactor">
    <cofactor evidence="1">
        <name>a divalent metal cation</name>
        <dbReference type="ChEBI" id="CHEBI:60240"/>
    </cofactor>
</comment>
<dbReference type="OMA" id="RDSYICR"/>
<evidence type="ECO:0000256" key="2">
    <source>
        <dbReference type="ARBA" id="ARBA00004123"/>
    </source>
</evidence>
<dbReference type="InterPro" id="IPR045249">
    <property type="entry name" value="HARBI1-like"/>
</dbReference>
<dbReference type="GO" id="GO:0005737">
    <property type="term" value="C:cytoplasm"/>
    <property type="evidence" value="ECO:0007669"/>
    <property type="project" value="UniProtKB-SubCell"/>
</dbReference>
<keyword evidence="10" id="KW-0539">Nucleus</keyword>
<dbReference type="PRINTS" id="PR02086">
    <property type="entry name" value="PUTNUCHARBI1"/>
</dbReference>
<reference evidence="14" key="1">
    <citation type="submission" date="2021-01" db="UniProtKB">
        <authorList>
            <consortium name="EnsemblMetazoa"/>
        </authorList>
    </citation>
    <scope>IDENTIFICATION</scope>
</reference>
<feature type="domain" description="DDE Tnp4" evidence="13">
    <location>
        <begin position="179"/>
        <end position="293"/>
    </location>
</feature>
<evidence type="ECO:0000256" key="10">
    <source>
        <dbReference type="ARBA" id="ARBA00023242"/>
    </source>
</evidence>
<dbReference type="GO" id="GO:0004518">
    <property type="term" value="F:nuclease activity"/>
    <property type="evidence" value="ECO:0007669"/>
    <property type="project" value="UniProtKB-KW"/>
</dbReference>
<dbReference type="GO" id="GO:0046872">
    <property type="term" value="F:metal ion binding"/>
    <property type="evidence" value="ECO:0007669"/>
    <property type="project" value="UniProtKB-KW"/>
</dbReference>
<evidence type="ECO:0000256" key="8">
    <source>
        <dbReference type="ARBA" id="ARBA00022723"/>
    </source>
</evidence>
<dbReference type="Pfam" id="PF13359">
    <property type="entry name" value="DDE_Tnp_4"/>
    <property type="match status" value="1"/>
</dbReference>
<dbReference type="Proteomes" id="UP000002358">
    <property type="component" value="Unassembled WGS sequence"/>
</dbReference>
<evidence type="ECO:0000256" key="7">
    <source>
        <dbReference type="ARBA" id="ARBA00022722"/>
    </source>
</evidence>
<evidence type="ECO:0000313" key="15">
    <source>
        <dbReference type="Proteomes" id="UP000002358"/>
    </source>
</evidence>
<evidence type="ECO:0000259" key="13">
    <source>
        <dbReference type="Pfam" id="PF13359"/>
    </source>
</evidence>
<comment type="function">
    <text evidence="12">Transposase-derived protein that may have nuclease activity. Does not have transposase activity.</text>
</comment>
<keyword evidence="7" id="KW-0540">Nuclease</keyword>
<evidence type="ECO:0000256" key="5">
    <source>
        <dbReference type="ARBA" id="ARBA00015519"/>
    </source>
</evidence>
<dbReference type="EnsemblMetazoa" id="XM_008212037">
    <property type="protein sequence ID" value="XP_008210259"/>
    <property type="gene ID" value="LOC103316736"/>
</dbReference>
<dbReference type="InterPro" id="IPR027806">
    <property type="entry name" value="HARBI1_dom"/>
</dbReference>
<dbReference type="PANTHER" id="PTHR22930:SF85">
    <property type="entry name" value="GH03217P-RELATED"/>
    <property type="match status" value="1"/>
</dbReference>
<evidence type="ECO:0000256" key="1">
    <source>
        <dbReference type="ARBA" id="ARBA00001968"/>
    </source>
</evidence>
<sequence>MNVDEAVAIQAIIFESSSSSSSDSDMEDEWNLILNDNERGYQNERRPRVQNFIENVIYRYTEKEFQEHYRMNRTTFYYLLHLIRPSLMGEVLGFGKLPIPPEKQLFITLYVLGSPDSYRSVTTKFDVGKATAWRALLRDVNAICQYRNYFIRWPSQNEVISTFNRIEARYGFPKVLGAVDGTHIQIAAPKRDSQSYINRKSVHSIQLQVICNDRLEFIHCYVGLPRSVHDMRVFKYSGVQQRFNSQCFPQNSHLLGDSAYSIQNHVMVPYRDDGYLTLDQIHFNRILSGTRMMEKGL</sequence>
<evidence type="ECO:0000256" key="6">
    <source>
        <dbReference type="ARBA" id="ARBA00022490"/>
    </source>
</evidence>
<comment type="subcellular location">
    <subcellularLocation>
        <location evidence="3">Cytoplasm</location>
    </subcellularLocation>
    <subcellularLocation>
        <location evidence="2">Nucleus</location>
    </subcellularLocation>
</comment>
<comment type="similarity">
    <text evidence="4">Belongs to the HARBI1 family.</text>
</comment>
<dbReference type="AlphaFoldDB" id="A0A7M7LUP6"/>
<evidence type="ECO:0000256" key="9">
    <source>
        <dbReference type="ARBA" id="ARBA00022801"/>
    </source>
</evidence>
<evidence type="ECO:0000256" key="11">
    <source>
        <dbReference type="ARBA" id="ARBA00030126"/>
    </source>
</evidence>
<accession>A0A7M7LUP6</accession>
<dbReference type="KEGG" id="nvi:103316736"/>
<proteinExistence type="inferred from homology"/>
<dbReference type="GO" id="GO:0016787">
    <property type="term" value="F:hydrolase activity"/>
    <property type="evidence" value="ECO:0007669"/>
    <property type="project" value="UniProtKB-KW"/>
</dbReference>
<keyword evidence="9" id="KW-0378">Hydrolase</keyword>
<keyword evidence="15" id="KW-1185">Reference proteome</keyword>
<evidence type="ECO:0000313" key="14">
    <source>
        <dbReference type="EnsemblMetazoa" id="XP_008210259"/>
    </source>
</evidence>
<dbReference type="OrthoDB" id="2668416at2759"/>
<keyword evidence="8" id="KW-0479">Metal-binding</keyword>
<keyword evidence="6" id="KW-0963">Cytoplasm</keyword>
<dbReference type="GO" id="GO:0005634">
    <property type="term" value="C:nucleus"/>
    <property type="evidence" value="ECO:0007669"/>
    <property type="project" value="UniProtKB-SubCell"/>
</dbReference>
<evidence type="ECO:0000256" key="3">
    <source>
        <dbReference type="ARBA" id="ARBA00004496"/>
    </source>
</evidence>
<evidence type="ECO:0000256" key="4">
    <source>
        <dbReference type="ARBA" id="ARBA00006958"/>
    </source>
</evidence>
<organism evidence="14 15">
    <name type="scientific">Nasonia vitripennis</name>
    <name type="common">Parasitic wasp</name>
    <dbReference type="NCBI Taxonomy" id="7425"/>
    <lineage>
        <taxon>Eukaryota</taxon>
        <taxon>Metazoa</taxon>
        <taxon>Ecdysozoa</taxon>
        <taxon>Arthropoda</taxon>
        <taxon>Hexapoda</taxon>
        <taxon>Insecta</taxon>
        <taxon>Pterygota</taxon>
        <taxon>Neoptera</taxon>
        <taxon>Endopterygota</taxon>
        <taxon>Hymenoptera</taxon>
        <taxon>Apocrita</taxon>
        <taxon>Proctotrupomorpha</taxon>
        <taxon>Chalcidoidea</taxon>
        <taxon>Pteromalidae</taxon>
        <taxon>Pteromalinae</taxon>
        <taxon>Nasonia</taxon>
    </lineage>
</organism>
<name>A0A7M7LUP6_NASVI</name>
<dbReference type="InParanoid" id="A0A7M7LUP6"/>